<dbReference type="AlphaFoldDB" id="A0A8H4Q1T4"/>
<feature type="compositionally biased region" description="Pro residues" evidence="1">
    <location>
        <begin position="146"/>
        <end position="157"/>
    </location>
</feature>
<reference evidence="2 3" key="1">
    <citation type="journal article" date="2020" name="G3 (Bethesda)">
        <title>Genetic Underpinnings of Host Manipulation by Ophiocordyceps as Revealed by Comparative Transcriptomics.</title>
        <authorList>
            <person name="Will I."/>
            <person name="Das B."/>
            <person name="Trinh T."/>
            <person name="Brachmann A."/>
            <person name="Ohm R.A."/>
            <person name="de Bekker C."/>
        </authorList>
    </citation>
    <scope>NUCLEOTIDE SEQUENCE [LARGE SCALE GENOMIC DNA]</scope>
    <source>
        <strain evidence="2 3">EC05</strain>
    </source>
</reference>
<feature type="compositionally biased region" description="Low complexity" evidence="1">
    <location>
        <begin position="271"/>
        <end position="280"/>
    </location>
</feature>
<evidence type="ECO:0000313" key="2">
    <source>
        <dbReference type="EMBL" id="KAF4582068.1"/>
    </source>
</evidence>
<feature type="compositionally biased region" description="Low complexity" evidence="1">
    <location>
        <begin position="470"/>
        <end position="491"/>
    </location>
</feature>
<protein>
    <submittedName>
        <fullName evidence="2">Uncharacterized protein</fullName>
    </submittedName>
</protein>
<accession>A0A8H4Q1T4</accession>
<comment type="caution">
    <text evidence="2">The sequence shown here is derived from an EMBL/GenBank/DDBJ whole genome shotgun (WGS) entry which is preliminary data.</text>
</comment>
<feature type="region of interest" description="Disordered" evidence="1">
    <location>
        <begin position="535"/>
        <end position="563"/>
    </location>
</feature>
<proteinExistence type="predicted"/>
<feature type="compositionally biased region" description="Basic and acidic residues" evidence="1">
    <location>
        <begin position="173"/>
        <end position="201"/>
    </location>
</feature>
<keyword evidence="3" id="KW-1185">Reference proteome</keyword>
<evidence type="ECO:0000313" key="3">
    <source>
        <dbReference type="Proteomes" id="UP000562929"/>
    </source>
</evidence>
<name>A0A8H4Q1T4_9HYPO</name>
<sequence>MDAAAKTVQSLSQHILPERPHHLSYSPHWRYRDVGASRFEEWHNTRLQYMTLVSQADRGFLLTRSHYDMREEPPKPVLPPVDKKKKLSLTDYKNKKTARVASSASPPPDPKPVPKPKPDSHFRRPDPTEDVKMRPPRDAAIDMRLPPKPPSLPPKPSSPSVIKKRVVDAVADEDLRPPKRHKPDDRRPPDRPPPPRDDAARRRERPPQPMRDKDDSRPPPPPPPPLLLLRCPTADPFPREAAPPWAPVGALLPARVRATNTPAKLDGGAKSSVPPLLSPLHLGFGDHDRPRGDDDDASSRRDKKRRDDSASAPSINKPAIKKAGPQPPSCGKRNKNAPFIPPLLSPTLPPAIEAELLKRKKTPPGPADDKMPRDVSAPKKRTANDNEPSKLGHRRRLVVSLSIPKSLRPSVKKLLVKDGQRDGPASDESSLVPTQARKRPMGAGEAESVAAIKRPRTSDMGRIDVGRVAPTPSTPSKKSTTMSRVSSSNSMAQTPGDAASHPPPDHHRRPNGQVMPSQQREMTLLHEKEMHLVKRGKKLKHESERILKGAHPSKSQPPQPPGEKAIKLGCVIGVESLMAFVMAFHAQNLWRGMAGKRHDHLAWESMFPLIEAILAETNRLSANSQPLSALVLLLQAVCVDEVLSCYALLDKPSRRDIDSLLRWERAKARLWPQIRDLNRSIDVAALRLHLSAWYSLDDVTGLALALLRRWCADELVDWLPDPVVADSWPIKPG</sequence>
<dbReference type="EMBL" id="JAACLJ010000008">
    <property type="protein sequence ID" value="KAF4582068.1"/>
    <property type="molecule type" value="Genomic_DNA"/>
</dbReference>
<feature type="region of interest" description="Disordered" evidence="1">
    <location>
        <begin position="261"/>
        <end position="517"/>
    </location>
</feature>
<dbReference type="OrthoDB" id="284473at2759"/>
<feature type="compositionally biased region" description="Basic and acidic residues" evidence="1">
    <location>
        <begin position="284"/>
        <end position="309"/>
    </location>
</feature>
<feature type="region of interest" description="Disordered" evidence="1">
    <location>
        <begin position="70"/>
        <end position="248"/>
    </location>
</feature>
<feature type="compositionally biased region" description="Basic and acidic residues" evidence="1">
    <location>
        <begin position="456"/>
        <end position="465"/>
    </location>
</feature>
<feature type="compositionally biased region" description="Basic and acidic residues" evidence="1">
    <location>
        <begin position="367"/>
        <end position="390"/>
    </location>
</feature>
<organism evidence="2 3">
    <name type="scientific">Ophiocordyceps camponoti-floridani</name>
    <dbReference type="NCBI Taxonomy" id="2030778"/>
    <lineage>
        <taxon>Eukaryota</taxon>
        <taxon>Fungi</taxon>
        <taxon>Dikarya</taxon>
        <taxon>Ascomycota</taxon>
        <taxon>Pezizomycotina</taxon>
        <taxon>Sordariomycetes</taxon>
        <taxon>Hypocreomycetidae</taxon>
        <taxon>Hypocreales</taxon>
        <taxon>Ophiocordycipitaceae</taxon>
        <taxon>Ophiocordyceps</taxon>
    </lineage>
</organism>
<feature type="compositionally biased region" description="Basic and acidic residues" evidence="1">
    <location>
        <begin position="116"/>
        <end position="141"/>
    </location>
</feature>
<feature type="compositionally biased region" description="Pro residues" evidence="1">
    <location>
        <begin position="339"/>
        <end position="349"/>
    </location>
</feature>
<evidence type="ECO:0000256" key="1">
    <source>
        <dbReference type="SAM" id="MobiDB-lite"/>
    </source>
</evidence>
<dbReference type="Proteomes" id="UP000562929">
    <property type="component" value="Unassembled WGS sequence"/>
</dbReference>
<gene>
    <name evidence="2" type="ORF">GQ602_006692</name>
</gene>
<feature type="compositionally biased region" description="Pro residues" evidence="1">
    <location>
        <begin position="105"/>
        <end position="115"/>
    </location>
</feature>